<gene>
    <name evidence="1" type="ORF">FYJ39_16340</name>
</gene>
<dbReference type="EMBL" id="VUMD01000017">
    <property type="protein sequence ID" value="MSS38061.1"/>
    <property type="molecule type" value="Genomic_DNA"/>
</dbReference>
<dbReference type="Proteomes" id="UP000429958">
    <property type="component" value="Unassembled WGS sequence"/>
</dbReference>
<sequence>MNRKTIYIDLDGTAAEWRAAASPADLKKKGYFATLAPTEIASFANTLVENAACEAFILSAYMPDTYAFDEKHDWSDQHIPNINRDHRLLVPCGVNKAAFVMEALRRPLTKDDVLIDDYSINLIEWEAAGGTAIKWLNGINGNNNTFKGTRVQDIDTLHEILFGAA</sequence>
<name>A0A7X2NNQ2_9CLOT</name>
<dbReference type="Gene3D" id="3.40.50.1000">
    <property type="entry name" value="HAD superfamily/HAD-like"/>
    <property type="match status" value="1"/>
</dbReference>
<comment type="caution">
    <text evidence="1">The sequence shown here is derived from an EMBL/GenBank/DDBJ whole genome shotgun (WGS) entry which is preliminary data.</text>
</comment>
<evidence type="ECO:0000313" key="1">
    <source>
        <dbReference type="EMBL" id="MSS38061.1"/>
    </source>
</evidence>
<dbReference type="SUPFAM" id="SSF56784">
    <property type="entry name" value="HAD-like"/>
    <property type="match status" value="1"/>
</dbReference>
<dbReference type="AlphaFoldDB" id="A0A7X2NNQ2"/>
<dbReference type="RefSeq" id="WP_154473507.1">
    <property type="nucleotide sequence ID" value="NZ_VUMD01000017.1"/>
</dbReference>
<accession>A0A7X2NNQ2</accession>
<protein>
    <submittedName>
        <fullName evidence="1">Uncharacterized protein</fullName>
    </submittedName>
</protein>
<keyword evidence="2" id="KW-1185">Reference proteome</keyword>
<dbReference type="InterPro" id="IPR023214">
    <property type="entry name" value="HAD_sf"/>
</dbReference>
<organism evidence="1 2">
    <name type="scientific">Clostridium porci</name>
    <dbReference type="NCBI Taxonomy" id="2605778"/>
    <lineage>
        <taxon>Bacteria</taxon>
        <taxon>Bacillati</taxon>
        <taxon>Bacillota</taxon>
        <taxon>Clostridia</taxon>
        <taxon>Eubacteriales</taxon>
        <taxon>Clostridiaceae</taxon>
        <taxon>Clostridium</taxon>
    </lineage>
</organism>
<evidence type="ECO:0000313" key="2">
    <source>
        <dbReference type="Proteomes" id="UP000429958"/>
    </source>
</evidence>
<dbReference type="InterPro" id="IPR036412">
    <property type="entry name" value="HAD-like_sf"/>
</dbReference>
<proteinExistence type="predicted"/>
<reference evidence="1 2" key="1">
    <citation type="submission" date="2019-08" db="EMBL/GenBank/DDBJ databases">
        <title>In-depth cultivation of the pig gut microbiome towards novel bacterial diversity and tailored functional studies.</title>
        <authorList>
            <person name="Wylensek D."/>
            <person name="Hitch T.C.A."/>
            <person name="Clavel T."/>
        </authorList>
    </citation>
    <scope>NUCLEOTIDE SEQUENCE [LARGE SCALE GENOMIC DNA]</scope>
    <source>
        <strain evidence="1 2">WCA-389-WT-23D1</strain>
    </source>
</reference>